<name>A0A644WLH5_9ZZZZ</name>
<proteinExistence type="predicted"/>
<sequence length="474" mass="51152">MKKMFVLVLLVPILTIALISCDPGIRSNIAGFMGGLGGNVYVDNEWVQPNTEDLDKVKDTLNNLAPVEISSSTSALGINVTGVVATSILSPQNESEQAAVKESLAKSLTTQDRTDDLVLELSQDATAEQKAAVEGTVEVFNKTVDAIISQVKANTPELEATLNDLKITIPSGGTNSYTKGDVLVMQLMTNLISNTISTLEEVGGGSLGNLGSTDISSTANKDKVLSIVNEALFAAKIADQVSGAATLKLSTQLDLGALIEEMNRSTRSRGEPIELTKTGEFIDAINLISKNLISLMNLTQSGDSYTFSNESYKSFILNQKAYKAALDHAVGLARLGQIDLKDADTISFDPITVIKYAYATIITEHHLFWENETTGQTANGLIEAYLTHTDSNKKLITGTLTTADSLTAPTFGDFDYENWPTFLKTRSQAYYEKIIDTMIRINKVGGVAQLTGKLDEFANTESTGDNIQTWYNSL</sequence>
<comment type="caution">
    <text evidence="1">The sequence shown here is derived from an EMBL/GenBank/DDBJ whole genome shotgun (WGS) entry which is preliminary data.</text>
</comment>
<evidence type="ECO:0000313" key="1">
    <source>
        <dbReference type="EMBL" id="MPM04630.1"/>
    </source>
</evidence>
<reference evidence="1" key="1">
    <citation type="submission" date="2019-08" db="EMBL/GenBank/DDBJ databases">
        <authorList>
            <person name="Kucharzyk K."/>
            <person name="Murdoch R.W."/>
            <person name="Higgins S."/>
            <person name="Loffler F."/>
        </authorList>
    </citation>
    <scope>NUCLEOTIDE SEQUENCE</scope>
</reference>
<gene>
    <name evidence="1" type="ORF">SDC9_50909</name>
</gene>
<dbReference type="EMBL" id="VSSQ01001055">
    <property type="protein sequence ID" value="MPM04630.1"/>
    <property type="molecule type" value="Genomic_DNA"/>
</dbReference>
<organism evidence="1">
    <name type="scientific">bioreactor metagenome</name>
    <dbReference type="NCBI Taxonomy" id="1076179"/>
    <lineage>
        <taxon>unclassified sequences</taxon>
        <taxon>metagenomes</taxon>
        <taxon>ecological metagenomes</taxon>
    </lineage>
</organism>
<accession>A0A644WLH5</accession>
<dbReference type="AlphaFoldDB" id="A0A644WLH5"/>
<protein>
    <submittedName>
        <fullName evidence="1">Uncharacterized protein</fullName>
    </submittedName>
</protein>
<dbReference type="PROSITE" id="PS51257">
    <property type="entry name" value="PROKAR_LIPOPROTEIN"/>
    <property type="match status" value="1"/>
</dbReference>